<reference evidence="11" key="1">
    <citation type="journal article" date="2019" name="Int. J. Syst. Evol. Microbiol.">
        <title>The Global Catalogue of Microorganisms (GCM) 10K type strain sequencing project: providing services to taxonomists for standard genome sequencing and annotation.</title>
        <authorList>
            <consortium name="The Broad Institute Genomics Platform"/>
            <consortium name="The Broad Institute Genome Sequencing Center for Infectious Disease"/>
            <person name="Wu L."/>
            <person name="Ma J."/>
        </authorList>
    </citation>
    <scope>NUCLEOTIDE SEQUENCE [LARGE SCALE GENOMIC DNA]</scope>
    <source>
        <strain evidence="11">CCUG 62974</strain>
    </source>
</reference>
<sequence>MDLLHNILDPKWWLGLLGPFATIGVLGIIFAETGLLLGFFLPGDSLLVAAGVFSTAEAAKAIPGLQPLSFPVLLVLAPLCAIVGAQLGHYLGARYGRKMFDRPDSRLFKREYVEKAEYYFHRFGPARAVVIARFIPIVRTFLNPVAGALGMDAKRFFLWNCIGAVVWTDSLLIFGRLVGAAVPNVDRYILPGAFVIIVLSVIPIIREVMKGRKEGKAAQTPQGKHHRGTPTGAPGEPGL</sequence>
<keyword evidence="5 7" id="KW-1133">Transmembrane helix</keyword>
<comment type="similarity">
    <text evidence="2 7">Belongs to the DedA family.</text>
</comment>
<keyword evidence="4 7" id="KW-0812">Transmembrane</keyword>
<feature type="transmembrane region" description="Helical" evidence="7">
    <location>
        <begin position="188"/>
        <end position="205"/>
    </location>
</feature>
<name>A0ABW3DTC2_9ACTN</name>
<evidence type="ECO:0000313" key="10">
    <source>
        <dbReference type="EMBL" id="MFD0887096.1"/>
    </source>
</evidence>
<comment type="subcellular location">
    <subcellularLocation>
        <location evidence="1 7">Cell membrane</location>
        <topology evidence="1 7">Multi-pass membrane protein</topology>
    </subcellularLocation>
</comment>
<evidence type="ECO:0000256" key="8">
    <source>
        <dbReference type="SAM" id="MobiDB-lite"/>
    </source>
</evidence>
<feature type="transmembrane region" description="Helical" evidence="7">
    <location>
        <begin position="68"/>
        <end position="92"/>
    </location>
</feature>
<comment type="caution">
    <text evidence="10">The sequence shown here is derived from an EMBL/GenBank/DDBJ whole genome shotgun (WGS) entry which is preliminary data.</text>
</comment>
<feature type="region of interest" description="Disordered" evidence="8">
    <location>
        <begin position="215"/>
        <end position="239"/>
    </location>
</feature>
<dbReference type="Proteomes" id="UP001597024">
    <property type="component" value="Unassembled WGS sequence"/>
</dbReference>
<keyword evidence="11" id="KW-1185">Reference proteome</keyword>
<dbReference type="Pfam" id="PF09335">
    <property type="entry name" value="VTT_dom"/>
    <property type="match status" value="1"/>
</dbReference>
<evidence type="ECO:0000256" key="7">
    <source>
        <dbReference type="RuleBase" id="RU367016"/>
    </source>
</evidence>
<evidence type="ECO:0000256" key="4">
    <source>
        <dbReference type="ARBA" id="ARBA00022692"/>
    </source>
</evidence>
<organism evidence="10 11">
    <name type="scientific">Streptosporangium algeriense</name>
    <dbReference type="NCBI Taxonomy" id="1682748"/>
    <lineage>
        <taxon>Bacteria</taxon>
        <taxon>Bacillati</taxon>
        <taxon>Actinomycetota</taxon>
        <taxon>Actinomycetes</taxon>
        <taxon>Streptosporangiales</taxon>
        <taxon>Streptosporangiaceae</taxon>
        <taxon>Streptosporangium</taxon>
    </lineage>
</organism>
<evidence type="ECO:0000256" key="1">
    <source>
        <dbReference type="ARBA" id="ARBA00004651"/>
    </source>
</evidence>
<evidence type="ECO:0000256" key="6">
    <source>
        <dbReference type="ARBA" id="ARBA00023136"/>
    </source>
</evidence>
<dbReference type="InterPro" id="IPR032816">
    <property type="entry name" value="VTT_dom"/>
</dbReference>
<dbReference type="InterPro" id="IPR032818">
    <property type="entry name" value="DedA-like"/>
</dbReference>
<keyword evidence="3 7" id="KW-1003">Cell membrane</keyword>
<evidence type="ECO:0000256" key="5">
    <source>
        <dbReference type="ARBA" id="ARBA00022989"/>
    </source>
</evidence>
<dbReference type="PANTHER" id="PTHR30353:SF0">
    <property type="entry name" value="TRANSMEMBRANE PROTEIN"/>
    <property type="match status" value="1"/>
</dbReference>
<gene>
    <name evidence="10" type="ORF">ACFQ08_21325</name>
</gene>
<evidence type="ECO:0000259" key="9">
    <source>
        <dbReference type="Pfam" id="PF09335"/>
    </source>
</evidence>
<accession>A0ABW3DTC2</accession>
<keyword evidence="6 7" id="KW-0472">Membrane</keyword>
<feature type="transmembrane region" description="Helical" evidence="7">
    <location>
        <begin position="12"/>
        <end position="30"/>
    </location>
</feature>
<feature type="domain" description="VTT" evidence="9">
    <location>
        <begin position="41"/>
        <end position="175"/>
    </location>
</feature>
<dbReference type="EMBL" id="JBHTHX010000810">
    <property type="protein sequence ID" value="MFD0887096.1"/>
    <property type="molecule type" value="Genomic_DNA"/>
</dbReference>
<evidence type="ECO:0000256" key="2">
    <source>
        <dbReference type="ARBA" id="ARBA00010792"/>
    </source>
</evidence>
<feature type="transmembrane region" description="Helical" evidence="7">
    <location>
        <begin position="157"/>
        <end position="182"/>
    </location>
</feature>
<evidence type="ECO:0000313" key="11">
    <source>
        <dbReference type="Proteomes" id="UP001597024"/>
    </source>
</evidence>
<dbReference type="PANTHER" id="PTHR30353">
    <property type="entry name" value="INNER MEMBRANE PROTEIN DEDA-RELATED"/>
    <property type="match status" value="1"/>
</dbReference>
<evidence type="ECO:0000256" key="3">
    <source>
        <dbReference type="ARBA" id="ARBA00022475"/>
    </source>
</evidence>
<proteinExistence type="inferred from homology"/>
<protein>
    <submittedName>
        <fullName evidence="10">DedA family protein</fullName>
    </submittedName>
</protein>